<feature type="domain" description="GspL cytoplasmic actin-ATPase-like" evidence="1">
    <location>
        <begin position="55"/>
        <end position="150"/>
    </location>
</feature>
<dbReference type="SUPFAM" id="SSF53067">
    <property type="entry name" value="Actin-like ATPase domain"/>
    <property type="match status" value="1"/>
</dbReference>
<gene>
    <name evidence="2" type="ORF">GT347_10020</name>
</gene>
<keyword evidence="3" id="KW-1185">Reference proteome</keyword>
<dbReference type="InterPro" id="IPR043129">
    <property type="entry name" value="ATPase_NBD"/>
</dbReference>
<dbReference type="Proteomes" id="UP000464787">
    <property type="component" value="Chromosome"/>
</dbReference>
<dbReference type="NCBIfam" id="TIGR01709">
    <property type="entry name" value="typeII_sec_gspL"/>
    <property type="match status" value="1"/>
</dbReference>
<sequence>MSTLLVSLPLPDAVGAAPGSPEFAYVLTADGVSVLQQSTAPAALLPQPGRAGETVAVVPIRALSWQRVNLPPGLRASTRGNTAPRLRAVLDGLLEEHLLDDPASLHFALAPDAGAGEAAWVAVCNRAWLRAALQTLEAAGHPVARVVPEWAPGSQEPSLHAFGTPEDAWLLAGGLPPGGALALLPLVPTALSMLPLDVAGAPLQAEPAVASLAEAAAGRPAELETAAARWLEASRSRWDLAQFDLANSGRARVAKRAGALMGELLRAPQWRAARWGAGLAVAAQVIGLNAWSWKEQAAVQAQDATVRGVLTQSFPNVRVVVDAPVQMQRELTRLRQASGVASNSGVEALLAAAGAALPPGRSAQALEFNGNELRLVGLQLQGEEAGTTVANLQNQGISARTEGEALLLRSEATP</sequence>
<organism evidence="2 3">
    <name type="scientific">Xylophilus rhododendri</name>
    <dbReference type="NCBI Taxonomy" id="2697032"/>
    <lineage>
        <taxon>Bacteria</taxon>
        <taxon>Pseudomonadati</taxon>
        <taxon>Pseudomonadota</taxon>
        <taxon>Betaproteobacteria</taxon>
        <taxon>Burkholderiales</taxon>
        <taxon>Xylophilus</taxon>
    </lineage>
</organism>
<evidence type="ECO:0000313" key="2">
    <source>
        <dbReference type="EMBL" id="QHI98301.1"/>
    </source>
</evidence>
<evidence type="ECO:0000259" key="1">
    <source>
        <dbReference type="Pfam" id="PF05134"/>
    </source>
</evidence>
<accession>A0A857J5M8</accession>
<dbReference type="GO" id="GO:0015628">
    <property type="term" value="P:protein secretion by the type II secretion system"/>
    <property type="evidence" value="ECO:0007669"/>
    <property type="project" value="InterPro"/>
</dbReference>
<dbReference type="Gene3D" id="3.30.420.380">
    <property type="match status" value="1"/>
</dbReference>
<dbReference type="EMBL" id="CP047650">
    <property type="protein sequence ID" value="QHI98301.1"/>
    <property type="molecule type" value="Genomic_DNA"/>
</dbReference>
<dbReference type="Pfam" id="PF05134">
    <property type="entry name" value="T2SSL"/>
    <property type="match status" value="1"/>
</dbReference>
<dbReference type="RefSeq" id="WP_160551818.1">
    <property type="nucleotide sequence ID" value="NZ_CP047650.1"/>
</dbReference>
<protein>
    <submittedName>
        <fullName evidence="2">General secretion pathway protein GspL</fullName>
    </submittedName>
</protein>
<dbReference type="KEGG" id="xyk:GT347_10020"/>
<dbReference type="GO" id="GO:0009276">
    <property type="term" value="C:Gram-negative-bacterium-type cell wall"/>
    <property type="evidence" value="ECO:0007669"/>
    <property type="project" value="InterPro"/>
</dbReference>
<dbReference type="InterPro" id="IPR024230">
    <property type="entry name" value="GspL_cyto_dom"/>
</dbReference>
<dbReference type="GO" id="GO:0005886">
    <property type="term" value="C:plasma membrane"/>
    <property type="evidence" value="ECO:0007669"/>
    <property type="project" value="UniProtKB-SubCell"/>
</dbReference>
<dbReference type="AlphaFoldDB" id="A0A857J5M8"/>
<dbReference type="GO" id="GO:0015627">
    <property type="term" value="C:type II protein secretion system complex"/>
    <property type="evidence" value="ECO:0007669"/>
    <property type="project" value="InterPro"/>
</dbReference>
<proteinExistence type="predicted"/>
<name>A0A857J5M8_9BURK</name>
<evidence type="ECO:0000313" key="3">
    <source>
        <dbReference type="Proteomes" id="UP000464787"/>
    </source>
</evidence>
<dbReference type="InterPro" id="IPR007812">
    <property type="entry name" value="T2SS_protein-GspL"/>
</dbReference>
<reference evidence="2 3" key="1">
    <citation type="submission" date="2020-01" db="EMBL/GenBank/DDBJ databases">
        <title>Genome sequencing of strain KACC 21265.</title>
        <authorList>
            <person name="Heo J."/>
            <person name="Kim S.-J."/>
            <person name="Kim J.-S."/>
            <person name="Hong S.-B."/>
            <person name="Kwon S.-W."/>
        </authorList>
    </citation>
    <scope>NUCLEOTIDE SEQUENCE [LARGE SCALE GENOMIC DNA]</scope>
    <source>
        <strain evidence="2 3">KACC 21265</strain>
    </source>
</reference>